<keyword evidence="3 9" id="KW-0812">Transmembrane</keyword>
<dbReference type="EMBL" id="BQXS01011630">
    <property type="protein sequence ID" value="GKT14877.1"/>
    <property type="molecule type" value="Genomic_DNA"/>
</dbReference>
<evidence type="ECO:0000256" key="9">
    <source>
        <dbReference type="SAM" id="Phobius"/>
    </source>
</evidence>
<feature type="transmembrane region" description="Helical" evidence="9">
    <location>
        <begin position="259"/>
        <end position="278"/>
    </location>
</feature>
<feature type="transmembrane region" description="Helical" evidence="9">
    <location>
        <begin position="55"/>
        <end position="76"/>
    </location>
</feature>
<keyword evidence="7 9" id="KW-0472">Membrane</keyword>
<feature type="transmembrane region" description="Helical" evidence="9">
    <location>
        <begin position="129"/>
        <end position="151"/>
    </location>
</feature>
<evidence type="ECO:0000313" key="10">
    <source>
        <dbReference type="EMBL" id="GKT14877.1"/>
    </source>
</evidence>
<feature type="compositionally biased region" description="Acidic residues" evidence="8">
    <location>
        <begin position="384"/>
        <end position="396"/>
    </location>
</feature>
<evidence type="ECO:0000256" key="2">
    <source>
        <dbReference type="ARBA" id="ARBA00006859"/>
    </source>
</evidence>
<evidence type="ECO:0000256" key="1">
    <source>
        <dbReference type="ARBA" id="ARBA00004477"/>
    </source>
</evidence>
<evidence type="ECO:0000256" key="6">
    <source>
        <dbReference type="ARBA" id="ARBA00022989"/>
    </source>
</evidence>
<feature type="transmembrane region" description="Helical" evidence="9">
    <location>
        <begin position="350"/>
        <end position="367"/>
    </location>
</feature>
<comment type="similarity">
    <text evidence="2">Belongs to the peptidase A22B family.</text>
</comment>
<gene>
    <name evidence="10" type="ORF">ADUPG1_010573</name>
</gene>
<proteinExistence type="inferred from homology"/>
<feature type="transmembrane region" description="Helical" evidence="9">
    <location>
        <begin position="96"/>
        <end position="117"/>
    </location>
</feature>
<feature type="transmembrane region" description="Helical" evidence="9">
    <location>
        <begin position="213"/>
        <end position="239"/>
    </location>
</feature>
<dbReference type="Proteomes" id="UP001057375">
    <property type="component" value="Unassembled WGS sequence"/>
</dbReference>
<feature type="transmembrane region" description="Helical" evidence="9">
    <location>
        <begin position="190"/>
        <end position="206"/>
    </location>
</feature>
<evidence type="ECO:0000256" key="8">
    <source>
        <dbReference type="SAM" id="MobiDB-lite"/>
    </source>
</evidence>
<feature type="transmembrane region" description="Helical" evidence="9">
    <location>
        <begin position="316"/>
        <end position="338"/>
    </location>
</feature>
<dbReference type="InterPro" id="IPR006639">
    <property type="entry name" value="Preselin/SPP"/>
</dbReference>
<dbReference type="InterPro" id="IPR007369">
    <property type="entry name" value="Peptidase_A22B_SPP"/>
</dbReference>
<organism evidence="10 11">
    <name type="scientific">Aduncisulcus paluster</name>
    <dbReference type="NCBI Taxonomy" id="2918883"/>
    <lineage>
        <taxon>Eukaryota</taxon>
        <taxon>Metamonada</taxon>
        <taxon>Carpediemonas-like organisms</taxon>
        <taxon>Aduncisulcus</taxon>
    </lineage>
</organism>
<protein>
    <submittedName>
        <fullName evidence="10">Multi-domain containing protein</fullName>
    </submittedName>
</protein>
<evidence type="ECO:0000313" key="11">
    <source>
        <dbReference type="Proteomes" id="UP001057375"/>
    </source>
</evidence>
<feature type="transmembrane region" description="Helical" evidence="9">
    <location>
        <begin position="163"/>
        <end position="184"/>
    </location>
</feature>
<dbReference type="PANTHER" id="PTHR12174:SF23">
    <property type="entry name" value="MINOR HISTOCOMPATIBILITY ANTIGEN H13"/>
    <property type="match status" value="1"/>
</dbReference>
<name>A0ABQ5JRZ5_9EUKA</name>
<accession>A0ABQ5JRZ5</accession>
<evidence type="ECO:0000256" key="5">
    <source>
        <dbReference type="ARBA" id="ARBA00022824"/>
    </source>
</evidence>
<dbReference type="PANTHER" id="PTHR12174">
    <property type="entry name" value="SIGNAL PEPTIDE PEPTIDASE"/>
    <property type="match status" value="1"/>
</dbReference>
<feature type="region of interest" description="Disordered" evidence="8">
    <location>
        <begin position="384"/>
        <end position="408"/>
    </location>
</feature>
<dbReference type="SMART" id="SM00730">
    <property type="entry name" value="PSN"/>
    <property type="match status" value="1"/>
</dbReference>
<reference evidence="10" key="1">
    <citation type="submission" date="2022-03" db="EMBL/GenBank/DDBJ databases">
        <title>Draft genome sequence of Aduncisulcus paluster, a free-living microaerophilic Fornicata.</title>
        <authorList>
            <person name="Yuyama I."/>
            <person name="Kume K."/>
            <person name="Tamura T."/>
            <person name="Inagaki Y."/>
            <person name="Hashimoto T."/>
        </authorList>
    </citation>
    <scope>NUCLEOTIDE SEQUENCE</scope>
    <source>
        <strain evidence="10">NY0171</strain>
    </source>
</reference>
<evidence type="ECO:0000256" key="3">
    <source>
        <dbReference type="ARBA" id="ARBA00022692"/>
    </source>
</evidence>
<keyword evidence="6 9" id="KW-1133">Transmembrane helix</keyword>
<keyword evidence="11" id="KW-1185">Reference proteome</keyword>
<comment type="subcellular location">
    <subcellularLocation>
        <location evidence="1">Endoplasmic reticulum membrane</location>
        <topology evidence="1">Multi-pass membrane protein</topology>
    </subcellularLocation>
</comment>
<sequence length="408" mass="46359">MEDEVISPIYEKIGVAITWMALNVFAMVSVFTGVNVGMKYSNYFSQSKIEKAEDAGWFVVVAGVFLTGIYFAFKYLAKKWLDIVFKSYFAIAAEDAGWFVVVAGVFLTGIYFAFKYLAKKWLDIVFKSYFAIAVVVSVGSFFAPFIDWIVPKLKDRKLKDLRVSSLIGCAFVIPLAITIAFYGNWRLEDVVGILLCAAAISELRITSMKIGIFLLYLLLVYDVVFVFFTPIMVGVATKITIPVKFSFPRNILTEAGREGMSGMGFGDVVLPGAFLFIVRRAEHFLREKRASQIIESERLAQTKKGRKEKKEEEKKVVLPPIHIYRSCVIWYFIALIITELCCVFWRSQPALLYIVPCLSIGLFIGSVKGKCVKEVWNYEEKEEEVEIIEEEEDEGHSDESDKPKKKKE</sequence>
<keyword evidence="5" id="KW-0256">Endoplasmic reticulum</keyword>
<feature type="transmembrane region" description="Helical" evidence="9">
    <location>
        <begin position="12"/>
        <end position="35"/>
    </location>
</feature>
<keyword evidence="4" id="KW-0378">Hydrolase</keyword>
<comment type="caution">
    <text evidence="10">The sequence shown here is derived from an EMBL/GenBank/DDBJ whole genome shotgun (WGS) entry which is preliminary data.</text>
</comment>
<dbReference type="Pfam" id="PF04258">
    <property type="entry name" value="Peptidase_A22B"/>
    <property type="match status" value="1"/>
</dbReference>
<evidence type="ECO:0000256" key="7">
    <source>
        <dbReference type="ARBA" id="ARBA00023136"/>
    </source>
</evidence>
<evidence type="ECO:0000256" key="4">
    <source>
        <dbReference type="ARBA" id="ARBA00022801"/>
    </source>
</evidence>